<keyword evidence="3" id="KW-1185">Reference proteome</keyword>
<evidence type="ECO:0000313" key="3">
    <source>
        <dbReference type="Proteomes" id="UP001367676"/>
    </source>
</evidence>
<organism evidence="2 3">
    <name type="scientific">Parthenolecanium corni</name>
    <dbReference type="NCBI Taxonomy" id="536013"/>
    <lineage>
        <taxon>Eukaryota</taxon>
        <taxon>Metazoa</taxon>
        <taxon>Ecdysozoa</taxon>
        <taxon>Arthropoda</taxon>
        <taxon>Hexapoda</taxon>
        <taxon>Insecta</taxon>
        <taxon>Pterygota</taxon>
        <taxon>Neoptera</taxon>
        <taxon>Paraneoptera</taxon>
        <taxon>Hemiptera</taxon>
        <taxon>Sternorrhyncha</taxon>
        <taxon>Coccoidea</taxon>
        <taxon>Coccidae</taxon>
        <taxon>Parthenolecanium</taxon>
    </lineage>
</organism>
<reference evidence="2 3" key="1">
    <citation type="submission" date="2024-03" db="EMBL/GenBank/DDBJ databases">
        <title>Adaptation during the transition from Ophiocordyceps entomopathogen to insect associate is accompanied by gene loss and intensified selection.</title>
        <authorList>
            <person name="Ward C.M."/>
            <person name="Onetto C.A."/>
            <person name="Borneman A.R."/>
        </authorList>
    </citation>
    <scope>NUCLEOTIDE SEQUENCE [LARGE SCALE GENOMIC DNA]</scope>
    <source>
        <strain evidence="2">AWRI1</strain>
        <tissue evidence="2">Single Adult Female</tissue>
    </source>
</reference>
<protein>
    <submittedName>
        <fullName evidence="2">Uncharacterized protein</fullName>
    </submittedName>
</protein>
<comment type="caution">
    <text evidence="2">The sequence shown here is derived from an EMBL/GenBank/DDBJ whole genome shotgun (WGS) entry which is preliminary data.</text>
</comment>
<accession>A0AAN9T3T1</accession>
<dbReference type="EMBL" id="JBBCAQ010000038">
    <property type="protein sequence ID" value="KAK7571921.1"/>
    <property type="molecule type" value="Genomic_DNA"/>
</dbReference>
<feature type="region of interest" description="Disordered" evidence="1">
    <location>
        <begin position="62"/>
        <end position="106"/>
    </location>
</feature>
<gene>
    <name evidence="2" type="ORF">V9T40_014393</name>
</gene>
<sequence length="135" mass="15192">MIPRVPPATCIAPTPQAPPGTSPLPAQMETERDLFSVPVSALQRRIRGELSCKLNERKVLLSPDKKYQRLSPNPIPFQNDKIEAPRKVSPKDSEPDEVNREPPVGRPLSKRFRFIISLLSPKKKRKHGEPVVSEN</sequence>
<feature type="region of interest" description="Disordered" evidence="1">
    <location>
        <begin position="1"/>
        <end position="26"/>
    </location>
</feature>
<dbReference type="AlphaFoldDB" id="A0AAN9T3T1"/>
<proteinExistence type="predicted"/>
<feature type="compositionally biased region" description="Basic and acidic residues" evidence="1">
    <location>
        <begin position="80"/>
        <end position="100"/>
    </location>
</feature>
<dbReference type="Proteomes" id="UP001367676">
    <property type="component" value="Unassembled WGS sequence"/>
</dbReference>
<evidence type="ECO:0000313" key="2">
    <source>
        <dbReference type="EMBL" id="KAK7571921.1"/>
    </source>
</evidence>
<evidence type="ECO:0000256" key="1">
    <source>
        <dbReference type="SAM" id="MobiDB-lite"/>
    </source>
</evidence>
<name>A0AAN9T3T1_9HEMI</name>